<reference evidence="6" key="1">
    <citation type="submission" date="2016-03" db="EMBL/GenBank/DDBJ databases">
        <authorList>
            <person name="Devillers Hugo."/>
        </authorList>
    </citation>
    <scope>NUCLEOTIDE SEQUENCE [LARGE SCALE GENOMIC DNA]</scope>
</reference>
<organism evidence="5 6">
    <name type="scientific">Lachancea meyersii CBS 8951</name>
    <dbReference type="NCBI Taxonomy" id="1266667"/>
    <lineage>
        <taxon>Eukaryota</taxon>
        <taxon>Fungi</taxon>
        <taxon>Dikarya</taxon>
        <taxon>Ascomycota</taxon>
        <taxon>Saccharomycotina</taxon>
        <taxon>Saccharomycetes</taxon>
        <taxon>Saccharomycetales</taxon>
        <taxon>Saccharomycetaceae</taxon>
        <taxon>Lachancea</taxon>
    </lineage>
</organism>
<keyword evidence="2" id="KW-0812">Transmembrane</keyword>
<feature type="domain" description="Protein YTP1-like C-terminal" evidence="4">
    <location>
        <begin position="355"/>
        <end position="642"/>
    </location>
</feature>
<feature type="chain" id="PRO_5009236546" evidence="3">
    <location>
        <begin position="21"/>
        <end position="647"/>
    </location>
</feature>
<feature type="transmembrane region" description="Helical" evidence="2">
    <location>
        <begin position="347"/>
        <end position="368"/>
    </location>
</feature>
<gene>
    <name evidence="5" type="ORF">LAME_0H15038G</name>
</gene>
<dbReference type="Proteomes" id="UP000191144">
    <property type="component" value="Chromosome H"/>
</dbReference>
<feature type="transmembrane region" description="Helical" evidence="2">
    <location>
        <begin position="179"/>
        <end position="199"/>
    </location>
</feature>
<accession>A0A1G4KHH0</accession>
<feature type="compositionally biased region" description="Low complexity" evidence="1">
    <location>
        <begin position="278"/>
        <end position="291"/>
    </location>
</feature>
<dbReference type="EMBL" id="LT598480">
    <property type="protein sequence ID" value="SCV04011.1"/>
    <property type="molecule type" value="Genomic_DNA"/>
</dbReference>
<feature type="transmembrane region" description="Helical" evidence="2">
    <location>
        <begin position="211"/>
        <end position="234"/>
    </location>
</feature>
<feature type="region of interest" description="Disordered" evidence="1">
    <location>
        <begin position="263"/>
        <end position="304"/>
    </location>
</feature>
<keyword evidence="2" id="KW-1133">Transmembrane helix</keyword>
<evidence type="ECO:0000313" key="5">
    <source>
        <dbReference type="EMBL" id="SCV04011.1"/>
    </source>
</evidence>
<evidence type="ECO:0000256" key="1">
    <source>
        <dbReference type="SAM" id="MobiDB-lite"/>
    </source>
</evidence>
<feature type="transmembrane region" description="Helical" evidence="2">
    <location>
        <begin position="582"/>
        <end position="599"/>
    </location>
</feature>
<evidence type="ECO:0000256" key="2">
    <source>
        <dbReference type="SAM" id="Phobius"/>
    </source>
</evidence>
<sequence>MTRTIPRRLLLLFLAASALAMEMEMGMEMGEETMTPTASRIDAAHKNRTPSSYAATLTPTPTPTPHEPKHVHGLPILQQQLTPNERAYWEAYSTTTFFNLPPESPRSQKQVAKIHTWLVALVTCVGYPVALMLGHVAWKNVTRTDALVNSDDMNNHDTSTSTSTSTTPPPRHFLKFCHAALTTANVSSLILAIVLLSGFSDPAVQYPKNAYRRTCIVVAAVSILHLLATVVRYLGFVKNARNKALASPQTSHVPLENYEMVASNERHHSQSSHDSELTAATSASSHTASSHGKPAARQGSPLDTDSGFDYSPHTDLEMHRRSLAALSANQLPVAARIASVVLNFTSWPLFILLAIHCVIGIAVGNLFGRGLRVFNLLAHWIKGGVFVTLGIVSLARYCGCGVNKGWAWNKTTVQMHPTSAVQNWRHMVLPNGSMITMEFIESFLIFFYGSTNVFLEHLSNVDGQWHAKDLQHVSIAFMFIGCGLCGLIVEYKLSDWRKSQSVDESLGPLTTGTPGYTLNPFPAFTIFWTGILMSQHAQASVTSTNIHVQWGYLLSYGSFFRILTFLLLVWKPNQDNKPSRPFTELIASFCLLCGGLIFMESTDQVVEALEYRGLTSMFTFNLSVGFVTLFMAWEMILLLWKDCLEKR</sequence>
<feature type="transmembrane region" description="Helical" evidence="2">
    <location>
        <begin position="439"/>
        <end position="458"/>
    </location>
</feature>
<dbReference type="PANTHER" id="PTHR31685:SF3">
    <property type="entry name" value="INTEGRAL MEMBRANE PROTEIN (AFU_ORTHOLOGUE AFUA_6G12730)"/>
    <property type="match status" value="1"/>
</dbReference>
<feature type="transmembrane region" description="Helical" evidence="2">
    <location>
        <begin position="619"/>
        <end position="640"/>
    </location>
</feature>
<keyword evidence="2" id="KW-0472">Membrane</keyword>
<dbReference type="OrthoDB" id="4005299at2759"/>
<feature type="compositionally biased region" description="Basic and acidic residues" evidence="1">
    <location>
        <begin position="264"/>
        <end position="276"/>
    </location>
</feature>
<keyword evidence="6" id="KW-1185">Reference proteome</keyword>
<name>A0A1G4KHH0_9SACH</name>
<dbReference type="Pfam" id="PF10355">
    <property type="entry name" value="Ytp1"/>
    <property type="match status" value="1"/>
</dbReference>
<feature type="transmembrane region" description="Helical" evidence="2">
    <location>
        <begin position="470"/>
        <end position="489"/>
    </location>
</feature>
<dbReference type="InterPro" id="IPR018827">
    <property type="entry name" value="YTP1_C"/>
</dbReference>
<proteinExistence type="predicted"/>
<keyword evidence="3" id="KW-0732">Signal</keyword>
<feature type="transmembrane region" description="Helical" evidence="2">
    <location>
        <begin position="114"/>
        <end position="133"/>
    </location>
</feature>
<feature type="transmembrane region" description="Helical" evidence="2">
    <location>
        <begin position="550"/>
        <end position="570"/>
    </location>
</feature>
<protein>
    <submittedName>
        <fullName evidence="5">LAME_0H15038g1_1</fullName>
    </submittedName>
</protein>
<feature type="signal peptide" evidence="3">
    <location>
        <begin position="1"/>
        <end position="20"/>
    </location>
</feature>
<dbReference type="AlphaFoldDB" id="A0A1G4KHH0"/>
<dbReference type="PANTHER" id="PTHR31685">
    <property type="entry name" value="INTEGRAL MEMBRANE PROTEIN (AFU_ORTHOLOGUE AFUA_6G12730)-RELATED"/>
    <property type="match status" value="1"/>
</dbReference>
<evidence type="ECO:0000259" key="4">
    <source>
        <dbReference type="Pfam" id="PF10355"/>
    </source>
</evidence>
<evidence type="ECO:0000313" key="6">
    <source>
        <dbReference type="Proteomes" id="UP000191144"/>
    </source>
</evidence>
<evidence type="ECO:0000256" key="3">
    <source>
        <dbReference type="SAM" id="SignalP"/>
    </source>
</evidence>
<feature type="transmembrane region" description="Helical" evidence="2">
    <location>
        <begin position="380"/>
        <end position="397"/>
    </location>
</feature>